<reference evidence="6" key="1">
    <citation type="journal article" date="2019" name="Int. J. Syst. Evol. Microbiol.">
        <title>The Global Catalogue of Microorganisms (GCM) 10K type strain sequencing project: providing services to taxonomists for standard genome sequencing and annotation.</title>
        <authorList>
            <consortium name="The Broad Institute Genomics Platform"/>
            <consortium name="The Broad Institute Genome Sequencing Center for Infectious Disease"/>
            <person name="Wu L."/>
            <person name="Ma J."/>
        </authorList>
    </citation>
    <scope>NUCLEOTIDE SEQUENCE [LARGE SCALE GENOMIC DNA]</scope>
    <source>
        <strain evidence="6">NCAIM B.02333</strain>
    </source>
</reference>
<organism evidence="5 6">
    <name type="scientific">Aquipuribacter hungaricus</name>
    <dbReference type="NCBI Taxonomy" id="545624"/>
    <lineage>
        <taxon>Bacteria</taxon>
        <taxon>Bacillati</taxon>
        <taxon>Actinomycetota</taxon>
        <taxon>Actinomycetes</taxon>
        <taxon>Micrococcales</taxon>
        <taxon>Intrasporangiaceae</taxon>
        <taxon>Aquipuribacter</taxon>
    </lineage>
</organism>
<dbReference type="Pfam" id="PF03099">
    <property type="entry name" value="BPL_LplA_LipB"/>
    <property type="match status" value="1"/>
</dbReference>
<dbReference type="CDD" id="cd16442">
    <property type="entry name" value="BPL"/>
    <property type="match status" value="1"/>
</dbReference>
<dbReference type="PANTHER" id="PTHR12835">
    <property type="entry name" value="BIOTIN PROTEIN LIGASE"/>
    <property type="match status" value="1"/>
</dbReference>
<dbReference type="Pfam" id="PF02237">
    <property type="entry name" value="BPL_C"/>
    <property type="match status" value="1"/>
</dbReference>
<dbReference type="NCBIfam" id="TIGR00121">
    <property type="entry name" value="birA_ligase"/>
    <property type="match status" value="1"/>
</dbReference>
<dbReference type="Gene3D" id="2.30.30.100">
    <property type="match status" value="1"/>
</dbReference>
<dbReference type="PROSITE" id="PS51733">
    <property type="entry name" value="BPL_LPL_CATALYTIC"/>
    <property type="match status" value="1"/>
</dbReference>
<dbReference type="PANTHER" id="PTHR12835:SF5">
    <property type="entry name" value="BIOTIN--PROTEIN LIGASE"/>
    <property type="match status" value="1"/>
</dbReference>
<evidence type="ECO:0000256" key="2">
    <source>
        <dbReference type="ARBA" id="ARBA00023267"/>
    </source>
</evidence>
<protein>
    <recommendedName>
        <fullName evidence="3">biotin--[biotin carboxyl-carrier protein] ligase</fullName>
        <ecNumber evidence="3">6.3.4.15</ecNumber>
    </recommendedName>
</protein>
<accession>A0ABV7WHF3</accession>
<evidence type="ECO:0000313" key="5">
    <source>
        <dbReference type="EMBL" id="MFC3689300.1"/>
    </source>
</evidence>
<sequence>MVWPVRVVEVTGSTNADLLEAARGGEAGPTVLAARAQTAGRGRLGRGWQSAPGTSLSVSVLLTPAVPQAAWTWLPVVVGLGVLDALAGLGARPGTGSGAVGLKWPNDVVVTDGPGAELGAGPGPVDGARTGLAKLAGILAETTGTPAGPAVVVGVGVNLADPDPVPPGGRATSLQRLLDRPVGADELLPLLEEGLRGRVGAWERAGGDAAASGTDAAYRAVCTTLGRRVRASTPGGVREGTAVDLARDGSLVLDGPGGRTTVSAGDVEHLR</sequence>
<feature type="domain" description="BPL/LPL catalytic" evidence="4">
    <location>
        <begin position="1"/>
        <end position="203"/>
    </location>
</feature>
<dbReference type="InterPro" id="IPR003142">
    <property type="entry name" value="BPL_C"/>
</dbReference>
<keyword evidence="6" id="KW-1185">Reference proteome</keyword>
<evidence type="ECO:0000313" key="6">
    <source>
        <dbReference type="Proteomes" id="UP001595685"/>
    </source>
</evidence>
<dbReference type="InterPro" id="IPR045864">
    <property type="entry name" value="aa-tRNA-synth_II/BPL/LPL"/>
</dbReference>
<dbReference type="SUPFAM" id="SSF55681">
    <property type="entry name" value="Class II aaRS and biotin synthetases"/>
    <property type="match status" value="1"/>
</dbReference>
<evidence type="ECO:0000256" key="1">
    <source>
        <dbReference type="ARBA" id="ARBA00022598"/>
    </source>
</evidence>
<dbReference type="GO" id="GO:0004077">
    <property type="term" value="F:biotin--[biotin carboxyl-carrier protein] ligase activity"/>
    <property type="evidence" value="ECO:0007669"/>
    <property type="project" value="UniProtKB-EC"/>
</dbReference>
<name>A0ABV7WHF3_9MICO</name>
<keyword evidence="2" id="KW-0092">Biotin</keyword>
<dbReference type="InterPro" id="IPR004408">
    <property type="entry name" value="Biotin_CoA_COase_ligase"/>
</dbReference>
<evidence type="ECO:0000259" key="4">
    <source>
        <dbReference type="PROSITE" id="PS51733"/>
    </source>
</evidence>
<comment type="caution">
    <text evidence="5">The sequence shown here is derived from an EMBL/GenBank/DDBJ whole genome shotgun (WGS) entry which is preliminary data.</text>
</comment>
<dbReference type="Gene3D" id="3.30.930.10">
    <property type="entry name" value="Bira Bifunctional Protein, Domain 2"/>
    <property type="match status" value="1"/>
</dbReference>
<dbReference type="Proteomes" id="UP001595685">
    <property type="component" value="Unassembled WGS sequence"/>
</dbReference>
<keyword evidence="1 5" id="KW-0436">Ligase</keyword>
<dbReference type="EMBL" id="JBHRWW010000009">
    <property type="protein sequence ID" value="MFC3689300.1"/>
    <property type="molecule type" value="Genomic_DNA"/>
</dbReference>
<dbReference type="RefSeq" id="WP_376984522.1">
    <property type="nucleotide sequence ID" value="NZ_JBHRWW010000009.1"/>
</dbReference>
<evidence type="ECO:0000256" key="3">
    <source>
        <dbReference type="ARBA" id="ARBA00024227"/>
    </source>
</evidence>
<gene>
    <name evidence="5" type="ORF">ACFOLH_13205</name>
</gene>
<dbReference type="InterPro" id="IPR004143">
    <property type="entry name" value="BPL_LPL_catalytic"/>
</dbReference>
<proteinExistence type="predicted"/>
<dbReference type="EC" id="6.3.4.15" evidence="3"/>